<dbReference type="EMBL" id="VSSQ01002215">
    <property type="protein sequence ID" value="MPM14036.1"/>
    <property type="molecule type" value="Genomic_DNA"/>
</dbReference>
<gene>
    <name evidence="8" type="ORF">SDC9_60396</name>
</gene>
<keyword evidence="4 6" id="KW-1133">Transmembrane helix</keyword>
<accession>A0A644XCT4</accession>
<feature type="transmembrane region" description="Helical" evidence="6">
    <location>
        <begin position="431"/>
        <end position="451"/>
    </location>
</feature>
<evidence type="ECO:0000313" key="8">
    <source>
        <dbReference type="EMBL" id="MPM14036.1"/>
    </source>
</evidence>
<dbReference type="Pfam" id="PF03772">
    <property type="entry name" value="Competence"/>
    <property type="match status" value="1"/>
</dbReference>
<feature type="transmembrane region" description="Helical" evidence="6">
    <location>
        <begin position="34"/>
        <end position="52"/>
    </location>
</feature>
<feature type="transmembrane region" description="Helical" evidence="6">
    <location>
        <begin position="78"/>
        <end position="96"/>
    </location>
</feature>
<evidence type="ECO:0000256" key="1">
    <source>
        <dbReference type="ARBA" id="ARBA00004651"/>
    </source>
</evidence>
<dbReference type="InterPro" id="IPR004477">
    <property type="entry name" value="ComEC_N"/>
</dbReference>
<evidence type="ECO:0000256" key="4">
    <source>
        <dbReference type="ARBA" id="ARBA00022989"/>
    </source>
</evidence>
<feature type="transmembrane region" description="Helical" evidence="6">
    <location>
        <begin position="367"/>
        <end position="394"/>
    </location>
</feature>
<feature type="transmembrane region" description="Helical" evidence="6">
    <location>
        <begin position="253"/>
        <end position="275"/>
    </location>
</feature>
<evidence type="ECO:0000256" key="3">
    <source>
        <dbReference type="ARBA" id="ARBA00022692"/>
    </source>
</evidence>
<evidence type="ECO:0000256" key="5">
    <source>
        <dbReference type="ARBA" id="ARBA00023136"/>
    </source>
</evidence>
<feature type="transmembrane region" description="Helical" evidence="6">
    <location>
        <begin position="287"/>
        <end position="304"/>
    </location>
</feature>
<keyword evidence="2" id="KW-1003">Cell membrane</keyword>
<reference evidence="8" key="1">
    <citation type="submission" date="2019-08" db="EMBL/GenBank/DDBJ databases">
        <authorList>
            <person name="Kucharzyk K."/>
            <person name="Murdoch R.W."/>
            <person name="Higgins S."/>
            <person name="Loffler F."/>
        </authorList>
    </citation>
    <scope>NUCLEOTIDE SEQUENCE</scope>
</reference>
<feature type="transmembrane region" description="Helical" evidence="6">
    <location>
        <begin position="222"/>
        <end position="241"/>
    </location>
</feature>
<protein>
    <recommendedName>
        <fullName evidence="7">ComEC/Rec2-related protein domain-containing protein</fullName>
    </recommendedName>
</protein>
<keyword evidence="3 6" id="KW-0812">Transmembrane</keyword>
<dbReference type="AlphaFoldDB" id="A0A644XCT4"/>
<keyword evidence="5 6" id="KW-0472">Membrane</keyword>
<organism evidence="8">
    <name type="scientific">bioreactor metagenome</name>
    <dbReference type="NCBI Taxonomy" id="1076179"/>
    <lineage>
        <taxon>unclassified sequences</taxon>
        <taxon>metagenomes</taxon>
        <taxon>ecological metagenomes</taxon>
    </lineage>
</organism>
<feature type="domain" description="ComEC/Rec2-related protein" evidence="7">
    <location>
        <begin position="204"/>
        <end position="448"/>
    </location>
</feature>
<dbReference type="PANTHER" id="PTHR30619">
    <property type="entry name" value="DNA INTERNALIZATION/COMPETENCE PROTEIN COMEC/REC2"/>
    <property type="match status" value="1"/>
</dbReference>
<comment type="caution">
    <text evidence="8">The sequence shown here is derived from an EMBL/GenBank/DDBJ whole genome shotgun (WGS) entry which is preliminary data.</text>
</comment>
<dbReference type="NCBIfam" id="TIGR00360">
    <property type="entry name" value="ComEC_N-term"/>
    <property type="match status" value="1"/>
</dbReference>
<evidence type="ECO:0000259" key="7">
    <source>
        <dbReference type="Pfam" id="PF03772"/>
    </source>
</evidence>
<sequence length="587" mass="68471">MVNFYFLIRRYNYKKMVKLINEVLPLKYEEKINILPYIFMVFILSSYIYVLLYKNKWLAIIIAGCFFIILIFKVKLKISMILIAFFIVPLINNFHYNNIFISNKEEVRIISINSYGAIGEIAKRKVYMNGNIKNVKLGEKFIIKGEFTRDVNREKGIIGEFKVEGIEKLDRDLKERIYKLREYIFSRLKEKLGYRRAAIVTSIAFGYTEFLDRDDKEDMKSLGILHAISVSGLHMVLVYSILKRIFGEKVAPIISAVYVIFSGAALSTIRAYIMMVCMNFSLPLRRNYNPIAALSMSGIILMIFKPYSIFEVGFQLSFLATLGIIIFNKSINKRLYKFPKFFREGISICLSSQIFTFPVLVCYFKEFSFGFLLGNLILVPLMNIVVILGNLLALVINFEMIFNYIAFLAYYITMFIDIGTKWLLNITPNPIYLNELINISYIIILITIYFYKEGYKKALYFPTVIIMYFYMLIYSPLPKIEYFKEGIIAVSFRGERAICALKKDVDLEKFKVITLSKNTYKDFNNIKINKNFNIEKNNKDIILKGRDNSYLIKLSKGKNSSNYDIIDFKSENYGKIILIDNKALVFN</sequence>
<proteinExistence type="predicted"/>
<name>A0A644XCT4_9ZZZZ</name>
<feature type="transmembrane region" description="Helical" evidence="6">
    <location>
        <begin position="310"/>
        <end position="329"/>
    </location>
</feature>
<evidence type="ECO:0000256" key="2">
    <source>
        <dbReference type="ARBA" id="ARBA00022475"/>
    </source>
</evidence>
<dbReference type="GO" id="GO:0005886">
    <property type="term" value="C:plasma membrane"/>
    <property type="evidence" value="ECO:0007669"/>
    <property type="project" value="UniProtKB-SubCell"/>
</dbReference>
<feature type="transmembrane region" description="Helical" evidence="6">
    <location>
        <begin position="401"/>
        <end position="419"/>
    </location>
</feature>
<dbReference type="InterPro" id="IPR052159">
    <property type="entry name" value="Competence_DNA_uptake"/>
</dbReference>
<feature type="transmembrane region" description="Helical" evidence="6">
    <location>
        <begin position="57"/>
        <end position="72"/>
    </location>
</feature>
<dbReference type="PANTHER" id="PTHR30619:SF7">
    <property type="entry name" value="BETA-LACTAMASE DOMAIN PROTEIN"/>
    <property type="match status" value="1"/>
</dbReference>
<comment type="subcellular location">
    <subcellularLocation>
        <location evidence="1">Cell membrane</location>
        <topology evidence="1">Multi-pass membrane protein</topology>
    </subcellularLocation>
</comment>
<feature type="transmembrane region" description="Helical" evidence="6">
    <location>
        <begin position="341"/>
        <end position="361"/>
    </location>
</feature>
<evidence type="ECO:0000256" key="6">
    <source>
        <dbReference type="SAM" id="Phobius"/>
    </source>
</evidence>
<feature type="transmembrane region" description="Helical" evidence="6">
    <location>
        <begin position="458"/>
        <end position="477"/>
    </location>
</feature>